<sequence>MFFAAVLLAVLGADPSCSSGIASGTTCCYASCAPYPQTATIDLDANTPVAEVPTTYLSFTIDSAYWRSSWFDLGGKDDSVTGKYGATLDVLIAALRPSILRVGGTQGDYDVYVNFSAATAGIDCDHLPKPMTDFRCKSITPDQWKALLGFAARNDLSLVFGLNGMFGRPPKTKPETPQCNATAPAGDAACPARDTVDYEALISWTVTNRPPGWDHLIGFELGNELNEALNGLAGARTQAEDLLQLKAYLDRTWPVRDTHGDTRRDARPGALRSDGVPVTAGPDTHSNAEWSAEMRAWFGQFANTTHGHIGALTFHEYSMGNGPDLDPQKLRASFLDPAMLDRSGNGARALLAMLPPSAPGQSPPIWAGETAAATNGGQTGITDTFVDGFWYLDQLGQHALVGVQTLFRQTLLYVGGSYPLIELTALDASTARGRAAPPAHDGARIAGETPTEYTVNPLPDYWLAVLHKRLMGQIVLNTTSSSRGLRVYAHCAVGRGVGLSFLNLDETRAINLTLPDTLAQLPSRLEYILTAGVPIEGAAHPLQSRGVRLNGGDELSLQPSSGGTPSKLGTPSLPKLHGLSVAQSGASGARVPAGSLGFLVWPDAQLPACAKQRELESY</sequence>
<dbReference type="PANTHER" id="PTHR14363:SF17">
    <property type="entry name" value="HEPARANASE-LIKE PROTEIN 3"/>
    <property type="match status" value="1"/>
</dbReference>
<dbReference type="SUPFAM" id="SSF51445">
    <property type="entry name" value="(Trans)glycosidases"/>
    <property type="match status" value="1"/>
</dbReference>
<dbReference type="Gene3D" id="3.20.20.80">
    <property type="entry name" value="Glycosidases"/>
    <property type="match status" value="1"/>
</dbReference>
<dbReference type="EMBL" id="JWZX01002146">
    <property type="protein sequence ID" value="KOO30849.1"/>
    <property type="molecule type" value="Genomic_DNA"/>
</dbReference>
<dbReference type="AlphaFoldDB" id="A0A0M0JW89"/>
<dbReference type="OrthoDB" id="10066041at2759"/>
<proteinExistence type="inferred from homology"/>
<evidence type="ECO:0000313" key="4">
    <source>
        <dbReference type="EMBL" id="KOO30849.1"/>
    </source>
</evidence>
<dbReference type="Proteomes" id="UP000037460">
    <property type="component" value="Unassembled WGS sequence"/>
</dbReference>
<feature type="region of interest" description="Disordered" evidence="2">
    <location>
        <begin position="549"/>
        <end position="574"/>
    </location>
</feature>
<reference evidence="5" key="1">
    <citation type="journal article" date="2015" name="PLoS Genet.">
        <title>Genome Sequence and Transcriptome Analyses of Chrysochromulina tobin: Metabolic Tools for Enhanced Algal Fitness in the Prominent Order Prymnesiales (Haptophyceae).</title>
        <authorList>
            <person name="Hovde B.T."/>
            <person name="Deodato C.R."/>
            <person name="Hunsperger H.M."/>
            <person name="Ryken S.A."/>
            <person name="Yost W."/>
            <person name="Jha R.K."/>
            <person name="Patterson J."/>
            <person name="Monnat R.J. Jr."/>
            <person name="Barlow S.B."/>
            <person name="Starkenburg S.R."/>
            <person name="Cattolico R.A."/>
        </authorList>
    </citation>
    <scope>NUCLEOTIDE SEQUENCE</scope>
    <source>
        <strain evidence="5">CCMP291</strain>
    </source>
</reference>
<name>A0A0M0JW89_9EUKA</name>
<comment type="caution">
    <text evidence="4">The sequence shown here is derived from an EMBL/GenBank/DDBJ whole genome shotgun (WGS) entry which is preliminary data.</text>
</comment>
<dbReference type="Pfam" id="PF03662">
    <property type="entry name" value="Glyco_hydro_79n"/>
    <property type="match status" value="2"/>
</dbReference>
<gene>
    <name evidence="4" type="ORF">Ctob_012719</name>
</gene>
<feature type="chain" id="PRO_5005602176" evidence="3">
    <location>
        <begin position="19"/>
        <end position="618"/>
    </location>
</feature>
<dbReference type="PANTHER" id="PTHR14363">
    <property type="entry name" value="HEPARANASE-RELATED"/>
    <property type="match status" value="1"/>
</dbReference>
<dbReference type="GO" id="GO:0016020">
    <property type="term" value="C:membrane"/>
    <property type="evidence" value="ECO:0007669"/>
    <property type="project" value="InterPro"/>
</dbReference>
<evidence type="ECO:0000256" key="3">
    <source>
        <dbReference type="SAM" id="SignalP"/>
    </source>
</evidence>
<evidence type="ECO:0000313" key="5">
    <source>
        <dbReference type="Proteomes" id="UP000037460"/>
    </source>
</evidence>
<feature type="compositionally biased region" description="Polar residues" evidence="2">
    <location>
        <begin position="557"/>
        <end position="569"/>
    </location>
</feature>
<keyword evidence="5" id="KW-1185">Reference proteome</keyword>
<evidence type="ECO:0000256" key="1">
    <source>
        <dbReference type="ARBA" id="ARBA00009800"/>
    </source>
</evidence>
<protein>
    <submittedName>
        <fullName evidence="4">Heparanase-like protein 3-like protein</fullName>
    </submittedName>
</protein>
<feature type="region of interest" description="Disordered" evidence="2">
    <location>
        <begin position="259"/>
        <end position="284"/>
    </location>
</feature>
<dbReference type="GO" id="GO:0004566">
    <property type="term" value="F:beta-glucuronidase activity"/>
    <property type="evidence" value="ECO:0007669"/>
    <property type="project" value="TreeGrafter"/>
</dbReference>
<dbReference type="InterPro" id="IPR005199">
    <property type="entry name" value="Glyco_hydro_79"/>
</dbReference>
<comment type="similarity">
    <text evidence="1">Belongs to the glycosyl hydrolase 79 family.</text>
</comment>
<feature type="signal peptide" evidence="3">
    <location>
        <begin position="1"/>
        <end position="18"/>
    </location>
</feature>
<accession>A0A0M0JW89</accession>
<organism evidence="4 5">
    <name type="scientific">Chrysochromulina tobinii</name>
    <dbReference type="NCBI Taxonomy" id="1460289"/>
    <lineage>
        <taxon>Eukaryota</taxon>
        <taxon>Haptista</taxon>
        <taxon>Haptophyta</taxon>
        <taxon>Prymnesiophyceae</taxon>
        <taxon>Prymnesiales</taxon>
        <taxon>Chrysochromulinaceae</taxon>
        <taxon>Chrysochromulina</taxon>
    </lineage>
</organism>
<evidence type="ECO:0000256" key="2">
    <source>
        <dbReference type="SAM" id="MobiDB-lite"/>
    </source>
</evidence>
<keyword evidence="3" id="KW-0732">Signal</keyword>
<dbReference type="InterPro" id="IPR017853">
    <property type="entry name" value="GH"/>
</dbReference>